<name>A0A3S3E6K3_9NOCA</name>
<dbReference type="Pfam" id="PF08486">
    <property type="entry name" value="SpoIID"/>
    <property type="match status" value="1"/>
</dbReference>
<sequence>MAKPRLRTIVNRGVRTRRKRFIAGPSTSLPKAVALGLAPALAIGAAVGLLVTDRGANPEIAPVVAAETPITLNGHGYGHGRGMGQYGAYGYAKNQGWSAERIVGHYYGNTTLGRVDDPWVGVRLIGRDDKRLDVYSPAGLNVAGRFFGANSAAHLTPKPGGADVVVTEGCGGREIWRGSTNAPWVDPVNMGGSRPSNEHLRMCDGNVPYRGAMGALRDGNGAWRTVNRVLMEDYLYGVVPAESVPSWADSGGREALRAQAIAARSYAAAERRYGYAQTCDTQSCQVYGGSAREDRRTTDAVNSTAGTVLKRGNQTVAAEFSSSSGGYTAGGVFPAVIDDGDVASPNRNWTQTVTAGAIANAFGVGELHSFEVIGRNGLGADGGRVTRVRVVGSARTVEASGDDARWKLGLKSDWFTVGGGGAPGPIPGLPLPELPPGSLEMLETLPLPPLPELTPGSVESALESLPLPPLPPLPELSPGSIDSIPLPISAPLDQPVADAESPIDAKYRELGGAAGDLGEPTGPELMLVDESGKFRTYAGGTIVWTPTLGAQVVDSSVVLQPVPQQDGAVT</sequence>
<reference evidence="2 3" key="1">
    <citation type="submission" date="2018-11" db="EMBL/GenBank/DDBJ databases">
        <title>Rhodococcus spongicola sp. nov. and Rhodococcus xishaensis sp. nov. from marine sponges.</title>
        <authorList>
            <person name="Li L."/>
            <person name="Lin H.W."/>
        </authorList>
    </citation>
    <scope>NUCLEOTIDE SEQUENCE [LARGE SCALE GENOMIC DNA]</scope>
    <source>
        <strain evidence="2 3">CCTCC AB2014297</strain>
    </source>
</reference>
<dbReference type="Proteomes" id="UP000286208">
    <property type="component" value="Unassembled WGS sequence"/>
</dbReference>
<dbReference type="InterPro" id="IPR013693">
    <property type="entry name" value="SpoIID/LytB_N"/>
</dbReference>
<feature type="domain" description="Sporulation stage II protein D amidase enhancer LytB N-terminal" evidence="1">
    <location>
        <begin position="221"/>
        <end position="309"/>
    </location>
</feature>
<dbReference type="Pfam" id="PF08310">
    <property type="entry name" value="LGFP"/>
    <property type="match status" value="1"/>
</dbReference>
<protein>
    <submittedName>
        <fullName evidence="2">SpoIID/LytB domain-containing protein</fullName>
    </submittedName>
</protein>
<proteinExistence type="predicted"/>
<gene>
    <name evidence="2" type="ORF">EGT67_24390</name>
</gene>
<dbReference type="AlphaFoldDB" id="A0A3S3E6K3"/>
<dbReference type="RefSeq" id="WP_127918700.1">
    <property type="nucleotide sequence ID" value="NZ_RKLP01000016.1"/>
</dbReference>
<dbReference type="GO" id="GO:0030435">
    <property type="term" value="P:sporulation resulting in formation of a cellular spore"/>
    <property type="evidence" value="ECO:0007669"/>
    <property type="project" value="InterPro"/>
</dbReference>
<organism evidence="2 3">
    <name type="scientific">Prescottella agglutinans</name>
    <dbReference type="NCBI Taxonomy" id="1644129"/>
    <lineage>
        <taxon>Bacteria</taxon>
        <taxon>Bacillati</taxon>
        <taxon>Actinomycetota</taxon>
        <taxon>Actinomycetes</taxon>
        <taxon>Mycobacteriales</taxon>
        <taxon>Nocardiaceae</taxon>
        <taxon>Prescottella</taxon>
    </lineage>
</organism>
<keyword evidence="3" id="KW-1185">Reference proteome</keyword>
<dbReference type="EMBL" id="RKLP01000016">
    <property type="protein sequence ID" value="RVW06915.1"/>
    <property type="molecule type" value="Genomic_DNA"/>
</dbReference>
<dbReference type="NCBIfam" id="TIGR02669">
    <property type="entry name" value="SpoIID_LytB"/>
    <property type="match status" value="1"/>
</dbReference>
<evidence type="ECO:0000313" key="3">
    <source>
        <dbReference type="Proteomes" id="UP000286208"/>
    </source>
</evidence>
<comment type="caution">
    <text evidence="2">The sequence shown here is derived from an EMBL/GenBank/DDBJ whole genome shotgun (WGS) entry which is preliminary data.</text>
</comment>
<dbReference type="InterPro" id="IPR013207">
    <property type="entry name" value="LGFP"/>
</dbReference>
<accession>A0A3S3E6K3</accession>
<evidence type="ECO:0000259" key="1">
    <source>
        <dbReference type="Pfam" id="PF08486"/>
    </source>
</evidence>
<dbReference type="OrthoDB" id="9773852at2"/>
<dbReference type="InterPro" id="IPR013486">
    <property type="entry name" value="SpoIID/LytB"/>
</dbReference>
<evidence type="ECO:0000313" key="2">
    <source>
        <dbReference type="EMBL" id="RVW06915.1"/>
    </source>
</evidence>